<dbReference type="Gene3D" id="2.120.10.30">
    <property type="entry name" value="TolB, C-terminal domain"/>
    <property type="match status" value="2"/>
</dbReference>
<dbReference type="EMBL" id="CP059733">
    <property type="protein sequence ID" value="WDE06999.1"/>
    <property type="molecule type" value="Genomic_DNA"/>
</dbReference>
<dbReference type="GO" id="GO:0003677">
    <property type="term" value="F:DNA binding"/>
    <property type="evidence" value="ECO:0007669"/>
    <property type="project" value="UniProtKB-UniRule"/>
</dbReference>
<dbReference type="RefSeq" id="WP_084724183.1">
    <property type="nucleotide sequence ID" value="NZ_CP059733.1"/>
</dbReference>
<reference evidence="5 6" key="1">
    <citation type="journal article" date="2015" name="Genome Announc.">
        <title>Draft Genome Sequences of Marine Isolates of Thalassomonas viridans and Thalassomonas actiniarum.</title>
        <authorList>
            <person name="Olonade I."/>
            <person name="van Zyl L.J."/>
            <person name="Trindade M."/>
        </authorList>
    </citation>
    <scope>NUCLEOTIDE SEQUENCE [LARGE SCALE GENOMIC DNA]</scope>
    <source>
        <strain evidence="5 6">XOM25</strain>
    </source>
</reference>
<feature type="domain" description="OmpR/PhoB-type" evidence="4">
    <location>
        <begin position="2"/>
        <end position="102"/>
    </location>
</feature>
<gene>
    <name evidence="5" type="ORF">SG34_008975</name>
</gene>
<keyword evidence="6" id="KW-1185">Reference proteome</keyword>
<dbReference type="SUPFAM" id="SSF69304">
    <property type="entry name" value="Tricorn protease N-terminal domain"/>
    <property type="match status" value="1"/>
</dbReference>
<keyword evidence="2 3" id="KW-0238">DNA-binding</keyword>
<dbReference type="GO" id="GO:0000160">
    <property type="term" value="P:phosphorelay signal transduction system"/>
    <property type="evidence" value="ECO:0007669"/>
    <property type="project" value="InterPro"/>
</dbReference>
<dbReference type="Proteomes" id="UP000032352">
    <property type="component" value="Chromosome"/>
</dbReference>
<dbReference type="PANTHER" id="PTHR36842:SF1">
    <property type="entry name" value="PROTEIN TOLB"/>
    <property type="match status" value="1"/>
</dbReference>
<dbReference type="KEGG" id="tvd:SG34_008975"/>
<feature type="DNA-binding region" description="OmpR/PhoB-type" evidence="3">
    <location>
        <begin position="2"/>
        <end position="102"/>
    </location>
</feature>
<evidence type="ECO:0000259" key="4">
    <source>
        <dbReference type="PROSITE" id="PS51755"/>
    </source>
</evidence>
<comment type="similarity">
    <text evidence="1">Belongs to the TolB family.</text>
</comment>
<dbReference type="InterPro" id="IPR011042">
    <property type="entry name" value="6-blade_b-propeller_TolB-like"/>
</dbReference>
<sequence length="760" mass="85646">MFQFLNYHFSNWCLDTRVQELRLGENKVEIEPLLYELLLYFLQHSTRIISRDELIAEVWKQAYVDDNAINRAISELRKILKEDTSQSAILKTHYKKGYRLLCEVNVVRQPEISSVQLAAQEPDPSLSQTENHEIKAAAEQAVPEEASVSDTAADDIPVAEHQPPELTAPASCTEKAADIQLSSCLQQKEQPAPAVINKSAPEAKTSFWLAGVAFFLALSFLWSWKSVTGQRDGNTGKDELPVQVKASSLTWQKGQAFFAKLSSNDRYLAYGHRISHNDNWALYIKDLARGKKFTVSEAGTHFYPLDWQDNKLIYQRRLGKYSEIWLVDMDSTSREHRKILQLPYAMPLSGSLSDSGDIFYFSHFNYNGEPGAVLGVDLYNKQRFAVTAPPPDSFGDYSVSISPDGEKLAFLRSKEGLTSQVYLYNLSTQDTVLLYESASYLLNLDWRHNSEQLVFVESNQRLTTVNVKDGSLAHAALDYAEPLAFINITSSGDIVASSGSLYGRDIYRSAGCNSEQSEVIVESNFSDFYSAIAGQVAFVSNRSGSEQIWLREDDGLERQISDVPPGTRISELSWSPDETGLAGLLNSQLFVYDVPQNRWRYFPEVTGKIHMPRWSQDGKFLYFSSLGNNSRNIWRLDLITGAQQQMTFKGGVVMNDEPGLGLVYFKDDLSTLYRLDQDGNSEPLVENIRLDSSSGWAVVAQQLYFVEQGKLKRVALEGEQTIISCRQPPGRVSQLTLDKQQRLYFTLMTTNPMNIVSLSF</sequence>
<dbReference type="Pfam" id="PF00486">
    <property type="entry name" value="Trans_reg_C"/>
    <property type="match status" value="1"/>
</dbReference>
<dbReference type="InterPro" id="IPR036388">
    <property type="entry name" value="WH-like_DNA-bd_sf"/>
</dbReference>
<name>A0AAE9Z6H8_9GAMM</name>
<dbReference type="AlphaFoldDB" id="A0AAE9Z6H8"/>
<dbReference type="SUPFAM" id="SSF82171">
    <property type="entry name" value="DPP6 N-terminal domain-like"/>
    <property type="match status" value="1"/>
</dbReference>
<accession>A0AAE9Z6H8</accession>
<evidence type="ECO:0000256" key="2">
    <source>
        <dbReference type="ARBA" id="ARBA00023125"/>
    </source>
</evidence>
<evidence type="ECO:0000256" key="1">
    <source>
        <dbReference type="ARBA" id="ARBA00009820"/>
    </source>
</evidence>
<evidence type="ECO:0000313" key="5">
    <source>
        <dbReference type="EMBL" id="WDE06999.1"/>
    </source>
</evidence>
<dbReference type="InterPro" id="IPR001867">
    <property type="entry name" value="OmpR/PhoB-type_DNA-bd"/>
</dbReference>
<organism evidence="5 6">
    <name type="scientific">Thalassomonas viridans</name>
    <dbReference type="NCBI Taxonomy" id="137584"/>
    <lineage>
        <taxon>Bacteria</taxon>
        <taxon>Pseudomonadati</taxon>
        <taxon>Pseudomonadota</taxon>
        <taxon>Gammaproteobacteria</taxon>
        <taxon>Alteromonadales</taxon>
        <taxon>Colwelliaceae</taxon>
        <taxon>Thalassomonas</taxon>
    </lineage>
</organism>
<proteinExistence type="inferred from homology"/>
<dbReference type="Pfam" id="PF07676">
    <property type="entry name" value="PD40"/>
    <property type="match status" value="2"/>
</dbReference>
<evidence type="ECO:0000256" key="3">
    <source>
        <dbReference type="PROSITE-ProRule" id="PRU01091"/>
    </source>
</evidence>
<dbReference type="InterPro" id="IPR011659">
    <property type="entry name" value="WD40"/>
</dbReference>
<dbReference type="InterPro" id="IPR016032">
    <property type="entry name" value="Sig_transdc_resp-reg_C-effctor"/>
</dbReference>
<dbReference type="Gene3D" id="1.10.10.10">
    <property type="entry name" value="Winged helix-like DNA-binding domain superfamily/Winged helix DNA-binding domain"/>
    <property type="match status" value="1"/>
</dbReference>
<reference evidence="5 6" key="2">
    <citation type="journal article" date="2022" name="Mar. Drugs">
        <title>Bioassay-Guided Fractionation Leads to the Detection of Cholic Acid Generated by the Rare Thalassomonas sp.</title>
        <authorList>
            <person name="Pheiffer F."/>
            <person name="Schneider Y.K."/>
            <person name="Hansen E.H."/>
            <person name="Andersen J.H."/>
            <person name="Isaksson J."/>
            <person name="Busche T."/>
            <person name="R C."/>
            <person name="Kalinowski J."/>
            <person name="Zyl L.V."/>
            <person name="Trindade M."/>
        </authorList>
    </citation>
    <scope>NUCLEOTIDE SEQUENCE [LARGE SCALE GENOMIC DNA]</scope>
    <source>
        <strain evidence="5 6">XOM25</strain>
    </source>
</reference>
<dbReference type="GO" id="GO:0006355">
    <property type="term" value="P:regulation of DNA-templated transcription"/>
    <property type="evidence" value="ECO:0007669"/>
    <property type="project" value="InterPro"/>
</dbReference>
<evidence type="ECO:0000313" key="6">
    <source>
        <dbReference type="Proteomes" id="UP000032352"/>
    </source>
</evidence>
<dbReference type="SUPFAM" id="SSF46894">
    <property type="entry name" value="C-terminal effector domain of the bipartite response regulators"/>
    <property type="match status" value="1"/>
</dbReference>
<dbReference type="CDD" id="cd00383">
    <property type="entry name" value="trans_reg_C"/>
    <property type="match status" value="1"/>
</dbReference>
<dbReference type="PROSITE" id="PS51755">
    <property type="entry name" value="OMPR_PHOB"/>
    <property type="match status" value="1"/>
</dbReference>
<protein>
    <submittedName>
        <fullName evidence="5">Winged helix-turn-helix domain-containing protein</fullName>
    </submittedName>
</protein>
<dbReference type="SMART" id="SM00862">
    <property type="entry name" value="Trans_reg_C"/>
    <property type="match status" value="1"/>
</dbReference>
<dbReference type="PANTHER" id="PTHR36842">
    <property type="entry name" value="PROTEIN TOLB HOMOLOG"/>
    <property type="match status" value="1"/>
</dbReference>